<dbReference type="EMBL" id="CM000833">
    <property type="protein sequence ID" value="EET05040.1"/>
    <property type="molecule type" value="Genomic_DNA"/>
</dbReference>
<protein>
    <submittedName>
        <fullName evidence="1">Uncharacterized protein</fullName>
    </submittedName>
</protein>
<proteinExistence type="predicted"/>
<accession>A0A0E1VVT2</accession>
<dbReference type="Proteomes" id="UP000001812">
    <property type="component" value="Chromosome II"/>
</dbReference>
<dbReference type="HOGENOM" id="CLU_3096599_0_0_4"/>
<name>A0A0E1VVT2_BURPE</name>
<gene>
    <name evidence="1" type="ORF">BURPS1710A_A3355</name>
</gene>
<reference evidence="1" key="1">
    <citation type="submission" date="2009-05" db="EMBL/GenBank/DDBJ databases">
        <authorList>
            <person name="Harkins D.M."/>
            <person name="DeShazer D."/>
            <person name="Woods D.E."/>
            <person name="Brinkac L.M."/>
            <person name="Brown K.A."/>
            <person name="Hung G.C."/>
            <person name="Tuanyok A."/>
            <person name="Zhang B."/>
            <person name="Nierman W.C."/>
        </authorList>
    </citation>
    <scope>NUCLEOTIDE SEQUENCE [LARGE SCALE GENOMIC DNA]</scope>
    <source>
        <strain evidence="1">1710a</strain>
    </source>
</reference>
<organism evidence="1">
    <name type="scientific">Burkholderia pseudomallei 1710a</name>
    <dbReference type="NCBI Taxonomy" id="320371"/>
    <lineage>
        <taxon>Bacteria</taxon>
        <taxon>Pseudomonadati</taxon>
        <taxon>Pseudomonadota</taxon>
        <taxon>Betaproteobacteria</taxon>
        <taxon>Burkholderiales</taxon>
        <taxon>Burkholderiaceae</taxon>
        <taxon>Burkholderia</taxon>
        <taxon>pseudomallei group</taxon>
    </lineage>
</organism>
<dbReference type="AlphaFoldDB" id="A0A0E1VVT2"/>
<evidence type="ECO:0000313" key="1">
    <source>
        <dbReference type="EMBL" id="EET05040.1"/>
    </source>
</evidence>
<sequence>MADDRGAADVVAHPARTPGARLAASRAIGRARWFGGSMRRVYAVRRRIVHA</sequence>